<gene>
    <name evidence="2" type="ORF">AERO8C_160270</name>
</gene>
<proteinExistence type="predicted"/>
<evidence type="ECO:0000313" key="3">
    <source>
        <dbReference type="Proteomes" id="UP000439123"/>
    </source>
</evidence>
<dbReference type="Proteomes" id="UP000439123">
    <property type="component" value="Unassembled WGS sequence"/>
</dbReference>
<evidence type="ECO:0000313" key="2">
    <source>
        <dbReference type="EMBL" id="VXA84116.1"/>
    </source>
</evidence>
<reference evidence="2 3" key="1">
    <citation type="submission" date="2019-10" db="EMBL/GenBank/DDBJ databases">
        <authorList>
            <person name="Karimi E."/>
        </authorList>
    </citation>
    <scope>NUCLEOTIDE SEQUENCE [LARGE SCALE GENOMIC DNA]</scope>
    <source>
        <strain evidence="2">Aeromonas sp. 8C</strain>
    </source>
</reference>
<name>A0A653KY71_AERVE</name>
<organism evidence="2 3">
    <name type="scientific">Aeromonas veronii</name>
    <dbReference type="NCBI Taxonomy" id="654"/>
    <lineage>
        <taxon>Bacteria</taxon>
        <taxon>Pseudomonadati</taxon>
        <taxon>Pseudomonadota</taxon>
        <taxon>Gammaproteobacteria</taxon>
        <taxon>Aeromonadales</taxon>
        <taxon>Aeromonadaceae</taxon>
        <taxon>Aeromonas</taxon>
    </lineage>
</organism>
<protein>
    <submittedName>
        <fullName evidence="2">Uncharacterized protein</fullName>
    </submittedName>
</protein>
<dbReference type="AlphaFoldDB" id="A0A653KY71"/>
<accession>A0A653KY71</accession>
<feature type="region of interest" description="Disordered" evidence="1">
    <location>
        <begin position="1"/>
        <end position="30"/>
    </location>
</feature>
<feature type="compositionally biased region" description="Polar residues" evidence="1">
    <location>
        <begin position="1"/>
        <end position="11"/>
    </location>
</feature>
<dbReference type="EMBL" id="CABWLC010000008">
    <property type="protein sequence ID" value="VXA84116.1"/>
    <property type="molecule type" value="Genomic_DNA"/>
</dbReference>
<evidence type="ECO:0000256" key="1">
    <source>
        <dbReference type="SAM" id="MobiDB-lite"/>
    </source>
</evidence>
<sequence>MDCSSSASLTPASGHRVERGPHSMQPTHEIKGFLARISRKCAGKTATNSRPNRYNVPPDLVVFDIG</sequence>